<evidence type="ECO:0000313" key="2">
    <source>
        <dbReference type="Proteomes" id="UP000010384"/>
    </source>
</evidence>
<organism evidence="1 2">
    <name type="scientific">Chroococcidiopsis thermalis (strain PCC 7203)</name>
    <dbReference type="NCBI Taxonomy" id="251229"/>
    <lineage>
        <taxon>Bacteria</taxon>
        <taxon>Bacillati</taxon>
        <taxon>Cyanobacteriota</taxon>
        <taxon>Cyanophyceae</taxon>
        <taxon>Chroococcidiopsidales</taxon>
        <taxon>Chroococcidiopsidaceae</taxon>
        <taxon>Chroococcidiopsis</taxon>
    </lineage>
</organism>
<dbReference type="SUPFAM" id="SSF53335">
    <property type="entry name" value="S-adenosyl-L-methionine-dependent methyltransferases"/>
    <property type="match status" value="1"/>
</dbReference>
<name>K9TZB0_CHRTP</name>
<dbReference type="Gene3D" id="3.40.50.150">
    <property type="entry name" value="Vaccinia Virus protein VP39"/>
    <property type="match status" value="1"/>
</dbReference>
<dbReference type="PATRIC" id="fig|251229.3.peg.2844"/>
<evidence type="ECO:0000313" key="1">
    <source>
        <dbReference type="EMBL" id="AFY87910.1"/>
    </source>
</evidence>
<accession>K9TZB0</accession>
<gene>
    <name evidence="1" type="ORF">Chro_2422</name>
</gene>
<protein>
    <recommendedName>
        <fullName evidence="3">Methyltransferase type 11</fullName>
    </recommendedName>
</protein>
<keyword evidence="2" id="KW-1185">Reference proteome</keyword>
<dbReference type="InParanoid" id="K9TZB0"/>
<evidence type="ECO:0008006" key="3">
    <source>
        <dbReference type="Google" id="ProtNLM"/>
    </source>
</evidence>
<reference evidence="1 2" key="1">
    <citation type="submission" date="2012-06" db="EMBL/GenBank/DDBJ databases">
        <title>Finished chromosome of genome of Chroococcidiopsis thermalis PCC 7203.</title>
        <authorList>
            <consortium name="US DOE Joint Genome Institute"/>
            <person name="Gugger M."/>
            <person name="Coursin T."/>
            <person name="Rippka R."/>
            <person name="Tandeau De Marsac N."/>
            <person name="Huntemann M."/>
            <person name="Wei C.-L."/>
            <person name="Han J."/>
            <person name="Detter J.C."/>
            <person name="Han C."/>
            <person name="Tapia R."/>
            <person name="Davenport K."/>
            <person name="Daligault H."/>
            <person name="Erkkila T."/>
            <person name="Gu W."/>
            <person name="Munk A.C.C."/>
            <person name="Teshima H."/>
            <person name="Xu Y."/>
            <person name="Chain P."/>
            <person name="Chen A."/>
            <person name="Krypides N."/>
            <person name="Mavromatis K."/>
            <person name="Markowitz V."/>
            <person name="Szeto E."/>
            <person name="Ivanova N."/>
            <person name="Mikhailova N."/>
            <person name="Ovchinnikova G."/>
            <person name="Pagani I."/>
            <person name="Pati A."/>
            <person name="Goodwin L."/>
            <person name="Peters L."/>
            <person name="Pitluck S."/>
            <person name="Woyke T."/>
            <person name="Kerfeld C."/>
        </authorList>
    </citation>
    <scope>NUCLEOTIDE SEQUENCE [LARGE SCALE GENOMIC DNA]</scope>
    <source>
        <strain evidence="1 2">PCC 7203</strain>
    </source>
</reference>
<dbReference type="InterPro" id="IPR029063">
    <property type="entry name" value="SAM-dependent_MTases_sf"/>
</dbReference>
<dbReference type="KEGG" id="cthe:Chro_2422"/>
<dbReference type="Proteomes" id="UP000010384">
    <property type="component" value="Chromosome"/>
</dbReference>
<dbReference type="eggNOG" id="COG4106">
    <property type="taxonomic scope" value="Bacteria"/>
</dbReference>
<dbReference type="EMBL" id="CP003597">
    <property type="protein sequence ID" value="AFY87910.1"/>
    <property type="molecule type" value="Genomic_DNA"/>
</dbReference>
<proteinExistence type="predicted"/>
<dbReference type="HOGENOM" id="CLU_2492237_0_0_3"/>
<dbReference type="AlphaFoldDB" id="K9TZB0"/>
<sequence length="86" mass="9970">MYMWILQFILKPGKLADEDKNMPENAWNTSLYESKHAFVWQYGESLLELLSPLPGERILDLGCGTGQLSEKIAIARDSQLNYFIYR</sequence>